<dbReference type="Proteomes" id="UP000652761">
    <property type="component" value="Unassembled WGS sequence"/>
</dbReference>
<dbReference type="EMBL" id="NMUH01000685">
    <property type="protein sequence ID" value="MQL83252.1"/>
    <property type="molecule type" value="Genomic_DNA"/>
</dbReference>
<feature type="compositionally biased region" description="Basic and acidic residues" evidence="3">
    <location>
        <begin position="156"/>
        <end position="167"/>
    </location>
</feature>
<dbReference type="GO" id="GO:0005634">
    <property type="term" value="C:nucleus"/>
    <property type="evidence" value="ECO:0007669"/>
    <property type="project" value="UniProtKB-SubCell"/>
</dbReference>
<dbReference type="PANTHER" id="PTHR12565:SF184">
    <property type="entry name" value="BHLH TRANSCRIPTION FACTOR"/>
    <property type="match status" value="1"/>
</dbReference>
<feature type="region of interest" description="Disordered" evidence="3">
    <location>
        <begin position="1"/>
        <end position="22"/>
    </location>
</feature>
<sequence>LRRSLFSPPQKPYTPFPKAPRERSFPCASLPVLPPSEAFPSIEGHRPQLFPTLEGDCAWLVDGNCVCLSSHRTTTAAVAFPVRRHPLTATVFHQWLLLLLGVPFLPFSIEVVRKRVNQVGNHSALFSDVSLDMVISLHLDLELEQNKGDAQLSVETSKENVESKEKGSPSAKPGGKNGKDGGTDGGKEDYIHVRARRGQATNSHSLTERVTGKAVMLDEIINYVQSLQRQVELLRLTARLFVFPPQFLSMKLAAVNPRLDFNIEGLLSKEVQLHFKSQVGDHD</sequence>
<feature type="compositionally biased region" description="Pro residues" evidence="3">
    <location>
        <begin position="9"/>
        <end position="18"/>
    </location>
</feature>
<proteinExistence type="predicted"/>
<evidence type="ECO:0000313" key="4">
    <source>
        <dbReference type="EMBL" id="MQL83252.1"/>
    </source>
</evidence>
<evidence type="ECO:0000256" key="2">
    <source>
        <dbReference type="ARBA" id="ARBA00023242"/>
    </source>
</evidence>
<dbReference type="PANTHER" id="PTHR12565">
    <property type="entry name" value="STEROL REGULATORY ELEMENT-BINDING PROTEIN"/>
    <property type="match status" value="1"/>
</dbReference>
<dbReference type="OrthoDB" id="1915602at2759"/>
<keyword evidence="5" id="KW-1185">Reference proteome</keyword>
<protein>
    <submittedName>
        <fullName evidence="4">Uncharacterized protein</fullName>
    </submittedName>
</protein>
<name>A0A843UC48_COLES</name>
<reference evidence="4" key="1">
    <citation type="submission" date="2017-07" db="EMBL/GenBank/DDBJ databases">
        <title>Taro Niue Genome Assembly and Annotation.</title>
        <authorList>
            <person name="Atibalentja N."/>
            <person name="Keating K."/>
            <person name="Fields C.J."/>
        </authorList>
    </citation>
    <scope>NUCLEOTIDE SEQUENCE</scope>
    <source>
        <strain evidence="4">Niue_2</strain>
        <tissue evidence="4">Leaf</tissue>
    </source>
</reference>
<feature type="region of interest" description="Disordered" evidence="3">
    <location>
        <begin position="150"/>
        <end position="188"/>
    </location>
</feature>
<comment type="caution">
    <text evidence="4">The sequence shown here is derived from an EMBL/GenBank/DDBJ whole genome shotgun (WGS) entry which is preliminary data.</text>
</comment>
<accession>A0A843UC48</accession>
<evidence type="ECO:0000256" key="1">
    <source>
        <dbReference type="ARBA" id="ARBA00004123"/>
    </source>
</evidence>
<dbReference type="AlphaFoldDB" id="A0A843UC48"/>
<evidence type="ECO:0000313" key="5">
    <source>
        <dbReference type="Proteomes" id="UP000652761"/>
    </source>
</evidence>
<organism evidence="4 5">
    <name type="scientific">Colocasia esculenta</name>
    <name type="common">Wild taro</name>
    <name type="synonym">Arum esculentum</name>
    <dbReference type="NCBI Taxonomy" id="4460"/>
    <lineage>
        <taxon>Eukaryota</taxon>
        <taxon>Viridiplantae</taxon>
        <taxon>Streptophyta</taxon>
        <taxon>Embryophyta</taxon>
        <taxon>Tracheophyta</taxon>
        <taxon>Spermatophyta</taxon>
        <taxon>Magnoliopsida</taxon>
        <taxon>Liliopsida</taxon>
        <taxon>Araceae</taxon>
        <taxon>Aroideae</taxon>
        <taxon>Colocasieae</taxon>
        <taxon>Colocasia</taxon>
    </lineage>
</organism>
<feature type="non-terminal residue" evidence="4">
    <location>
        <position position="283"/>
    </location>
</feature>
<feature type="compositionally biased region" description="Basic and acidic residues" evidence="3">
    <location>
        <begin position="177"/>
        <end position="188"/>
    </location>
</feature>
<evidence type="ECO:0000256" key="3">
    <source>
        <dbReference type="SAM" id="MobiDB-lite"/>
    </source>
</evidence>
<dbReference type="InterPro" id="IPR024097">
    <property type="entry name" value="bHLH_ZIP_TF"/>
</dbReference>
<dbReference type="GO" id="GO:0003700">
    <property type="term" value="F:DNA-binding transcription factor activity"/>
    <property type="evidence" value="ECO:0007669"/>
    <property type="project" value="TreeGrafter"/>
</dbReference>
<gene>
    <name evidence="4" type="ORF">Taro_015725</name>
</gene>
<keyword evidence="2" id="KW-0539">Nucleus</keyword>
<comment type="subcellular location">
    <subcellularLocation>
        <location evidence="1">Nucleus</location>
    </subcellularLocation>
</comment>